<sequence length="125" mass="13685">MKKSGAKRIMRWFLLVLFIVAALIFLNSALFSAWNAGGPPSDYAEAWGQRALVHLGYSGALFIAGVAIFIQIRRFPQIGVVPIGLLVIAGIIAISPHGRAFLAQDKCLDKGGKWIAVEYRCEVRD</sequence>
<dbReference type="Proteomes" id="UP000218332">
    <property type="component" value="Unassembled WGS sequence"/>
</dbReference>
<dbReference type="RefSeq" id="WP_095609480.1">
    <property type="nucleotide sequence ID" value="NZ_NMPM01000003.1"/>
</dbReference>
<dbReference type="AlphaFoldDB" id="A0A2A2I8M9"/>
<keyword evidence="1" id="KW-0812">Transmembrane</keyword>
<evidence type="ECO:0000313" key="2">
    <source>
        <dbReference type="EMBL" id="PAV27490.1"/>
    </source>
</evidence>
<reference evidence="2 3" key="1">
    <citation type="submission" date="2017-07" db="EMBL/GenBank/DDBJ databases">
        <title>Tamlnaduibacter salinus (Mi-7) genome sequencing.</title>
        <authorList>
            <person name="Verma A."/>
            <person name="Krishnamurthi S."/>
        </authorList>
    </citation>
    <scope>NUCLEOTIDE SEQUENCE [LARGE SCALE GENOMIC DNA]</scope>
    <source>
        <strain evidence="2 3">Mi-7</strain>
    </source>
</reference>
<comment type="caution">
    <text evidence="2">The sequence shown here is derived from an EMBL/GenBank/DDBJ whole genome shotgun (WGS) entry which is preliminary data.</text>
</comment>
<evidence type="ECO:0000313" key="3">
    <source>
        <dbReference type="Proteomes" id="UP000218332"/>
    </source>
</evidence>
<protein>
    <submittedName>
        <fullName evidence="2">Uncharacterized protein</fullName>
    </submittedName>
</protein>
<feature type="transmembrane region" description="Helical" evidence="1">
    <location>
        <begin position="51"/>
        <end position="70"/>
    </location>
</feature>
<evidence type="ECO:0000256" key="1">
    <source>
        <dbReference type="SAM" id="Phobius"/>
    </source>
</evidence>
<keyword evidence="3" id="KW-1185">Reference proteome</keyword>
<proteinExistence type="predicted"/>
<accession>A0A2A2I8M9</accession>
<keyword evidence="1" id="KW-0472">Membrane</keyword>
<gene>
    <name evidence="2" type="ORF">CF392_00320</name>
</gene>
<feature type="transmembrane region" description="Helical" evidence="1">
    <location>
        <begin position="12"/>
        <end position="31"/>
    </location>
</feature>
<name>A0A2A2I8M9_9GAMM</name>
<dbReference type="EMBL" id="NMPM01000003">
    <property type="protein sequence ID" value="PAV27490.1"/>
    <property type="molecule type" value="Genomic_DNA"/>
</dbReference>
<feature type="transmembrane region" description="Helical" evidence="1">
    <location>
        <begin position="77"/>
        <end position="95"/>
    </location>
</feature>
<keyword evidence="1" id="KW-1133">Transmembrane helix</keyword>
<organism evidence="2 3">
    <name type="scientific">Tamilnaduibacter salinus</name>
    <dbReference type="NCBI Taxonomy" id="1484056"/>
    <lineage>
        <taxon>Bacteria</taxon>
        <taxon>Pseudomonadati</taxon>
        <taxon>Pseudomonadota</taxon>
        <taxon>Gammaproteobacteria</taxon>
        <taxon>Pseudomonadales</taxon>
        <taxon>Marinobacteraceae</taxon>
        <taxon>Tamilnaduibacter</taxon>
    </lineage>
</organism>